<accession>A0AAV7NTS0</accession>
<name>A0AAV7NTS0_PLEWA</name>
<proteinExistence type="predicted"/>
<organism evidence="2 3">
    <name type="scientific">Pleurodeles waltl</name>
    <name type="common">Iberian ribbed newt</name>
    <dbReference type="NCBI Taxonomy" id="8319"/>
    <lineage>
        <taxon>Eukaryota</taxon>
        <taxon>Metazoa</taxon>
        <taxon>Chordata</taxon>
        <taxon>Craniata</taxon>
        <taxon>Vertebrata</taxon>
        <taxon>Euteleostomi</taxon>
        <taxon>Amphibia</taxon>
        <taxon>Batrachia</taxon>
        <taxon>Caudata</taxon>
        <taxon>Salamandroidea</taxon>
        <taxon>Salamandridae</taxon>
        <taxon>Pleurodelinae</taxon>
        <taxon>Pleurodeles</taxon>
    </lineage>
</organism>
<dbReference type="EMBL" id="JANPWB010000012">
    <property type="protein sequence ID" value="KAJ1117768.1"/>
    <property type="molecule type" value="Genomic_DNA"/>
</dbReference>
<feature type="region of interest" description="Disordered" evidence="1">
    <location>
        <begin position="1"/>
        <end position="93"/>
    </location>
</feature>
<evidence type="ECO:0000256" key="1">
    <source>
        <dbReference type="SAM" id="MobiDB-lite"/>
    </source>
</evidence>
<dbReference type="Proteomes" id="UP001066276">
    <property type="component" value="Chromosome 8"/>
</dbReference>
<reference evidence="2" key="1">
    <citation type="journal article" date="2022" name="bioRxiv">
        <title>Sequencing and chromosome-scale assembly of the giantPleurodeles waltlgenome.</title>
        <authorList>
            <person name="Brown T."/>
            <person name="Elewa A."/>
            <person name="Iarovenko S."/>
            <person name="Subramanian E."/>
            <person name="Araus A.J."/>
            <person name="Petzold A."/>
            <person name="Susuki M."/>
            <person name="Suzuki K.-i.T."/>
            <person name="Hayashi T."/>
            <person name="Toyoda A."/>
            <person name="Oliveira C."/>
            <person name="Osipova E."/>
            <person name="Leigh N.D."/>
            <person name="Simon A."/>
            <person name="Yun M.H."/>
        </authorList>
    </citation>
    <scope>NUCLEOTIDE SEQUENCE</scope>
    <source>
        <strain evidence="2">20211129_DDA</strain>
        <tissue evidence="2">Liver</tissue>
    </source>
</reference>
<keyword evidence="3" id="KW-1185">Reference proteome</keyword>
<evidence type="ECO:0000313" key="2">
    <source>
        <dbReference type="EMBL" id="KAJ1117768.1"/>
    </source>
</evidence>
<comment type="caution">
    <text evidence="2">The sequence shown here is derived from an EMBL/GenBank/DDBJ whole genome shotgun (WGS) entry which is preliminary data.</text>
</comment>
<sequence length="93" mass="10302">MGAEPDARSPDFRVPNDVKRNDGHQRRGEESSDAMDARRGSKEPEDAVPARQEDETGKPELPRARTGSEKSSSQQETSAHRHVPGGTWLRKVP</sequence>
<feature type="compositionally biased region" description="Basic and acidic residues" evidence="1">
    <location>
        <begin position="1"/>
        <end position="45"/>
    </location>
</feature>
<protein>
    <submittedName>
        <fullName evidence="2">Uncharacterized protein</fullName>
    </submittedName>
</protein>
<feature type="compositionally biased region" description="Basic and acidic residues" evidence="1">
    <location>
        <begin position="51"/>
        <end position="68"/>
    </location>
</feature>
<evidence type="ECO:0000313" key="3">
    <source>
        <dbReference type="Proteomes" id="UP001066276"/>
    </source>
</evidence>
<dbReference type="AlphaFoldDB" id="A0AAV7NTS0"/>
<gene>
    <name evidence="2" type="ORF">NDU88_005964</name>
</gene>